<evidence type="ECO:0000256" key="1">
    <source>
        <dbReference type="ARBA" id="ARBA00023267"/>
    </source>
</evidence>
<dbReference type="RefSeq" id="WP_212190620.1">
    <property type="nucleotide sequence ID" value="NZ_JAGTAR010000014.1"/>
</dbReference>
<proteinExistence type="predicted"/>
<dbReference type="PANTHER" id="PTHR45266:SF3">
    <property type="entry name" value="OXALOACETATE DECARBOXYLASE ALPHA CHAIN"/>
    <property type="match status" value="1"/>
</dbReference>
<dbReference type="PANTHER" id="PTHR45266">
    <property type="entry name" value="OXALOACETATE DECARBOXYLASE ALPHA CHAIN"/>
    <property type="match status" value="1"/>
</dbReference>
<feature type="domain" description="Lipoyl-binding" evidence="2">
    <location>
        <begin position="32"/>
        <end position="107"/>
    </location>
</feature>
<evidence type="ECO:0000259" key="2">
    <source>
        <dbReference type="PROSITE" id="PS50968"/>
    </source>
</evidence>
<name>A0A941F5D5_9BACT</name>
<sequence>MSTQKTEGLVDFAILSMKYKTKLTKKFENRIKYEAPNPNHILSYIPGTICEVFVKEGQSLKEGESLLILEAMKMRNQITMPHDGKVVSIKVSQGDRIPKNHLMVVIE</sequence>
<dbReference type="AlphaFoldDB" id="A0A941F5D5"/>
<comment type="caution">
    <text evidence="3">The sequence shown here is derived from an EMBL/GenBank/DDBJ whole genome shotgun (WGS) entry which is preliminary data.</text>
</comment>
<dbReference type="Pfam" id="PF00364">
    <property type="entry name" value="Biotin_lipoyl"/>
    <property type="match status" value="1"/>
</dbReference>
<dbReference type="InterPro" id="IPR000089">
    <property type="entry name" value="Biotin_lipoyl"/>
</dbReference>
<reference evidence="3" key="1">
    <citation type="journal article" date="2018" name="Int. J. Syst. Evol. Microbiol.">
        <title>Carboxylicivirga sediminis sp. nov., isolated from coastal sediment.</title>
        <authorList>
            <person name="Wang F.Q."/>
            <person name="Ren L.H."/>
            <person name="Zou R.J."/>
            <person name="Sun Y.Z."/>
            <person name="Liu X.J."/>
            <person name="Jiang F."/>
            <person name="Liu L.J."/>
        </authorList>
    </citation>
    <scope>NUCLEOTIDE SEQUENCE</scope>
    <source>
        <strain evidence="3">JR1</strain>
    </source>
</reference>
<dbReference type="SUPFAM" id="SSF51230">
    <property type="entry name" value="Single hybrid motif"/>
    <property type="match status" value="1"/>
</dbReference>
<organism evidence="3 4">
    <name type="scientific">Carboxylicivirga sediminis</name>
    <dbReference type="NCBI Taxonomy" id="2006564"/>
    <lineage>
        <taxon>Bacteria</taxon>
        <taxon>Pseudomonadati</taxon>
        <taxon>Bacteroidota</taxon>
        <taxon>Bacteroidia</taxon>
        <taxon>Marinilabiliales</taxon>
        <taxon>Marinilabiliaceae</taxon>
        <taxon>Carboxylicivirga</taxon>
    </lineage>
</organism>
<dbReference type="PROSITE" id="PS50968">
    <property type="entry name" value="BIOTINYL_LIPOYL"/>
    <property type="match status" value="1"/>
</dbReference>
<dbReference type="CDD" id="cd06850">
    <property type="entry name" value="biotinyl_domain"/>
    <property type="match status" value="1"/>
</dbReference>
<dbReference type="InterPro" id="IPR011053">
    <property type="entry name" value="Single_hybrid_motif"/>
</dbReference>
<dbReference type="Proteomes" id="UP000679220">
    <property type="component" value="Unassembled WGS sequence"/>
</dbReference>
<dbReference type="Gene3D" id="2.40.50.100">
    <property type="match status" value="1"/>
</dbReference>
<reference evidence="3" key="2">
    <citation type="submission" date="2021-04" db="EMBL/GenBank/DDBJ databases">
        <authorList>
            <person name="Zhang T."/>
            <person name="Zhang Y."/>
            <person name="Lu D."/>
            <person name="Zuo D."/>
            <person name="Du Z."/>
        </authorList>
    </citation>
    <scope>NUCLEOTIDE SEQUENCE</scope>
    <source>
        <strain evidence="3">JR1</strain>
    </source>
</reference>
<protein>
    <submittedName>
        <fullName evidence="3">Acetyl-CoA carboxylase biotin carboxyl carrier protein subunit</fullName>
    </submittedName>
</protein>
<gene>
    <name evidence="3" type="ORF">KDU71_10585</name>
</gene>
<evidence type="ECO:0000313" key="4">
    <source>
        <dbReference type="Proteomes" id="UP000679220"/>
    </source>
</evidence>
<accession>A0A941F5D5</accession>
<keyword evidence="4" id="KW-1185">Reference proteome</keyword>
<evidence type="ECO:0000313" key="3">
    <source>
        <dbReference type="EMBL" id="MBR8536005.1"/>
    </source>
</evidence>
<keyword evidence="1" id="KW-0092">Biotin</keyword>
<dbReference type="InterPro" id="IPR050709">
    <property type="entry name" value="Biotin_Carboxyl_Carrier/Decarb"/>
</dbReference>
<dbReference type="EMBL" id="JAGTAR010000014">
    <property type="protein sequence ID" value="MBR8536005.1"/>
    <property type="molecule type" value="Genomic_DNA"/>
</dbReference>
<dbReference type="FunFam" id="2.40.50.100:FF:000003">
    <property type="entry name" value="Acetyl-CoA carboxylase biotin carboxyl carrier protein"/>
    <property type="match status" value="1"/>
</dbReference>